<evidence type="ECO:0000313" key="2">
    <source>
        <dbReference type="Proteomes" id="UP001228563"/>
    </source>
</evidence>
<gene>
    <name evidence="1" type="ORF">M2B19_14415</name>
</gene>
<reference evidence="1" key="1">
    <citation type="submission" date="2022-04" db="EMBL/GenBank/DDBJ databases">
        <title>Co-occurrence of mcr-9 and blaNDM-1 in multidrug-resistant Enterobacter kobei strain isolated from an infant with urinary infection.</title>
        <authorList>
            <person name="Zeng H."/>
        </authorList>
    </citation>
    <scope>NUCLEOTIDE SEQUENCE</scope>
    <source>
        <strain evidence="1">EC1382</strain>
    </source>
</reference>
<evidence type="ECO:0000313" key="1">
    <source>
        <dbReference type="EMBL" id="WMT64124.1"/>
    </source>
</evidence>
<protein>
    <submittedName>
        <fullName evidence="1">Uncharacterized protein</fullName>
    </submittedName>
</protein>
<name>A0AAJ6IRV0_9ENTR</name>
<dbReference type="Proteomes" id="UP001228563">
    <property type="component" value="Chromosome"/>
</dbReference>
<dbReference type="RefSeq" id="WP_219976825.1">
    <property type="nucleotide sequence ID" value="NZ_CP083862.1"/>
</dbReference>
<sequence length="243" mass="28154">MDYRFFVKLFSQDSFREGFINGQLYMNPLSYFIKVEDESANNVADKHEGVSGWLQPDEHILKIGLPGEEITLTQDDFAGPITIKMNWVDNINVFCMTHLHSHGILSRPFYEHEVDKLKGYYKLPPKAENLGQYFALVWDEAEFMSRVIKKLDSLVASGEVLAYRCEPIVYFDEKETLKFDQFSLASVFNKRSSYSHQNEYRIAIYRASPDGEPFTLDIGYIGDIVKVGNTREFNEMIKLDLNK</sequence>
<dbReference type="EMBL" id="CP096849">
    <property type="protein sequence ID" value="WMT64124.1"/>
    <property type="molecule type" value="Genomic_DNA"/>
</dbReference>
<organism evidence="1 2">
    <name type="scientific">Enterobacter kobei</name>
    <dbReference type="NCBI Taxonomy" id="208224"/>
    <lineage>
        <taxon>Bacteria</taxon>
        <taxon>Pseudomonadati</taxon>
        <taxon>Pseudomonadota</taxon>
        <taxon>Gammaproteobacteria</taxon>
        <taxon>Enterobacterales</taxon>
        <taxon>Enterobacteriaceae</taxon>
        <taxon>Enterobacter</taxon>
        <taxon>Enterobacter cloacae complex</taxon>
    </lineage>
</organism>
<dbReference type="AlphaFoldDB" id="A0AAJ6IRV0"/>
<accession>A0AAJ6IRV0</accession>
<proteinExistence type="predicted"/>